<dbReference type="InterPro" id="IPR036291">
    <property type="entry name" value="NAD(P)-bd_dom_sf"/>
</dbReference>
<dbReference type="Proteomes" id="UP000037923">
    <property type="component" value="Unassembled WGS sequence"/>
</dbReference>
<keyword evidence="3" id="KW-0812">Transmembrane</keyword>
<dbReference type="OrthoDB" id="191139at2759"/>
<evidence type="ECO:0000256" key="3">
    <source>
        <dbReference type="SAM" id="Phobius"/>
    </source>
</evidence>
<keyword evidence="1" id="KW-0560">Oxidoreductase</keyword>
<proteinExistence type="inferred from homology"/>
<dbReference type="PANTHER" id="PTHR43157:SF31">
    <property type="entry name" value="PHOSPHATIDYLINOSITOL-GLYCAN BIOSYNTHESIS CLASS F PROTEIN"/>
    <property type="match status" value="1"/>
</dbReference>
<dbReference type="AlphaFoldDB" id="A0A0N0VDK6"/>
<dbReference type="PRINTS" id="PR00081">
    <property type="entry name" value="GDHRDH"/>
</dbReference>
<name>A0A0N0VDK6_LEPPY</name>
<keyword evidence="3" id="KW-1133">Transmembrane helix</keyword>
<reference evidence="4 5" key="1">
    <citation type="submission" date="2015-07" db="EMBL/GenBank/DDBJ databases">
        <title>High-quality genome of monoxenous trypanosomatid Leptomonas pyrrhocoris.</title>
        <authorList>
            <person name="Flegontov P."/>
            <person name="Butenko A."/>
            <person name="Firsov S."/>
            <person name="Vlcek C."/>
            <person name="Logacheva M.D."/>
            <person name="Field M."/>
            <person name="Filatov D."/>
            <person name="Flegontova O."/>
            <person name="Gerasimov E."/>
            <person name="Jackson A.P."/>
            <person name="Kelly S."/>
            <person name="Opperdoes F."/>
            <person name="O'Reilly A."/>
            <person name="Votypka J."/>
            <person name="Yurchenko V."/>
            <person name="Lukes J."/>
        </authorList>
    </citation>
    <scope>NUCLEOTIDE SEQUENCE [LARGE SCALE GENOMIC DNA]</scope>
    <source>
        <strain evidence="4">H10</strain>
    </source>
</reference>
<dbReference type="SUPFAM" id="SSF51735">
    <property type="entry name" value="NAD(P)-binding Rossmann-fold domains"/>
    <property type="match status" value="1"/>
</dbReference>
<comment type="caution">
    <text evidence="4">The sequence shown here is derived from an EMBL/GenBank/DDBJ whole genome shotgun (WGS) entry which is preliminary data.</text>
</comment>
<dbReference type="GeneID" id="26908347"/>
<gene>
    <name evidence="4" type="ORF">ABB37_08062</name>
</gene>
<feature type="transmembrane region" description="Helical" evidence="3">
    <location>
        <begin position="20"/>
        <end position="37"/>
    </location>
</feature>
<dbReference type="Gene3D" id="3.40.50.720">
    <property type="entry name" value="NAD(P)-binding Rossmann-like Domain"/>
    <property type="match status" value="1"/>
</dbReference>
<dbReference type="GO" id="GO:0016491">
    <property type="term" value="F:oxidoreductase activity"/>
    <property type="evidence" value="ECO:0007669"/>
    <property type="project" value="UniProtKB-KW"/>
</dbReference>
<comment type="similarity">
    <text evidence="2">Belongs to the short-chain dehydrogenases/reductases (SDR) family.</text>
</comment>
<organism evidence="4 5">
    <name type="scientific">Leptomonas pyrrhocoris</name>
    <name type="common">Firebug parasite</name>
    <dbReference type="NCBI Taxonomy" id="157538"/>
    <lineage>
        <taxon>Eukaryota</taxon>
        <taxon>Discoba</taxon>
        <taxon>Euglenozoa</taxon>
        <taxon>Kinetoplastea</taxon>
        <taxon>Metakinetoplastina</taxon>
        <taxon>Trypanosomatida</taxon>
        <taxon>Trypanosomatidae</taxon>
        <taxon>Leishmaniinae</taxon>
        <taxon>Leptomonas</taxon>
    </lineage>
</organism>
<keyword evidence="5" id="KW-1185">Reference proteome</keyword>
<sequence>MLHVFNCYVPWGVFTLAELRAGLCHVVLLIPWGLLFLRLDRRSWWNCVLFLGYTAGMFFFQRRLASGLPLRFASLRSWRTSPDNYRKTSSFLRSIKAKQCPAKGVSAEGYGERPVVVITGGERGIGRQVVEQLLREKMDVILCCPFEAVAQQTIQKLKARIPGAVITFLKLNLNDEDSVRESAASILRMTPRIDVLINNAGMVNIAGYKANRRGNEVVLAINFLGHVLLTELLLDRVQASGPSRIVNVASLMQLNACIPGPCRTPLDALVANCDPNSAYHTSNYSLSKLLFICYTRDLARRLQGTSTKVVSLHPGVVLTNIYSFGAIFMKLLLRTVFKFPGEGAEVVLCCALAPNIESGSFYADFQQYDSVLSPLALDDAHNERLRRVLLRYFGLDHAPLSTMSLSEVAAATP</sequence>
<evidence type="ECO:0000313" key="4">
    <source>
        <dbReference type="EMBL" id="KPA75878.1"/>
    </source>
</evidence>
<protein>
    <submittedName>
        <fullName evidence="4">Dehydrogenase-like protein</fullName>
    </submittedName>
</protein>
<dbReference type="EMBL" id="LGTL01000022">
    <property type="protein sequence ID" value="KPA75878.1"/>
    <property type="molecule type" value="Genomic_DNA"/>
</dbReference>
<dbReference type="VEuPathDB" id="TriTrypDB:LpyrH10_22_0220"/>
<evidence type="ECO:0000256" key="2">
    <source>
        <dbReference type="RuleBase" id="RU000363"/>
    </source>
</evidence>
<dbReference type="PRINTS" id="PR00080">
    <property type="entry name" value="SDRFAMILY"/>
</dbReference>
<feature type="transmembrane region" description="Helical" evidence="3">
    <location>
        <begin position="44"/>
        <end position="61"/>
    </location>
</feature>
<accession>A0A0N0VDK6</accession>
<evidence type="ECO:0000256" key="1">
    <source>
        <dbReference type="ARBA" id="ARBA00023002"/>
    </source>
</evidence>
<dbReference type="Pfam" id="PF00106">
    <property type="entry name" value="adh_short"/>
    <property type="match status" value="1"/>
</dbReference>
<evidence type="ECO:0000313" key="5">
    <source>
        <dbReference type="Proteomes" id="UP000037923"/>
    </source>
</evidence>
<keyword evidence="3" id="KW-0472">Membrane</keyword>
<dbReference type="OMA" id="NPWEGAQ"/>
<dbReference type="PANTHER" id="PTHR43157">
    <property type="entry name" value="PHOSPHATIDYLINOSITOL-GLYCAN BIOSYNTHESIS CLASS F PROTEIN-RELATED"/>
    <property type="match status" value="1"/>
</dbReference>
<dbReference type="InterPro" id="IPR002347">
    <property type="entry name" value="SDR_fam"/>
</dbReference>
<dbReference type="RefSeq" id="XP_015654317.1">
    <property type="nucleotide sequence ID" value="XM_015806922.1"/>
</dbReference>